<dbReference type="Pfam" id="PF03140">
    <property type="entry name" value="DUF247"/>
    <property type="match status" value="1"/>
</dbReference>
<keyword evidence="3" id="KW-1185">Reference proteome</keyword>
<feature type="transmembrane region" description="Helical" evidence="1">
    <location>
        <begin position="440"/>
        <end position="459"/>
    </location>
</feature>
<dbReference type="AlphaFoldDB" id="A0A5J4ZL86"/>
<dbReference type="Proteomes" id="UP000325577">
    <property type="component" value="Linkage Group LG7"/>
</dbReference>
<keyword evidence="1" id="KW-0812">Transmembrane</keyword>
<name>A0A5J4ZL86_9ASTE</name>
<sequence length="552" mass="64263">MVSVVIHSEASSQSIKDWESFIMNDKGESSDNTPQQDKIYEVPQILRQNESTKKCYEPKVVSIGPYHHGKQELTSGEKFKILLTRKYVESCKQQSVASLYKQVERVAVAAQKCYSEQSTKRFSDDAFIKMMVLDGCFILQFVLCFGDGKCNQMNMKSHDIAFIRRDLFLLENQLPFQVLNVLMSCRVEFDEGEGLRKINKFIDDIRTFQTAEDSWFECVKNLFQKYIFCPKRSEEEKAPPPPVHLLQLMWRQLIDIQSYQDLSKGGEEEGENDKKGKSRRNAECYTYRSAQDLKTAGIHFRPSKSARFTDVRYEPGTCRGILRLPKMVIDDFSESLFLNLVAYEMCPNSPKELGVISYLWFIDTLIDYPQDVKELRQKGIILNFLGNDQQVADLFNKIANDLVPDPDAYKTVRRQIEQHYQSKFKLWITEWVHIHFSSPWTILAFLGAILALFLSCDWVDNNARKRQDEPFIHCTEKIEWEMNLLFWHPKQNKYDIDMADSQVEPYSSQPLDDTTFTHDEDISWIRQGVDGKTTNPTIILDDDDDIDEIDDC</sequence>
<dbReference type="OrthoDB" id="1849062at2759"/>
<dbReference type="InterPro" id="IPR004158">
    <property type="entry name" value="DUF247_pln"/>
</dbReference>
<evidence type="ECO:0000256" key="1">
    <source>
        <dbReference type="SAM" id="Phobius"/>
    </source>
</evidence>
<proteinExistence type="predicted"/>
<dbReference type="EMBL" id="CM018050">
    <property type="protein sequence ID" value="KAA8518027.1"/>
    <property type="molecule type" value="Genomic_DNA"/>
</dbReference>
<protein>
    <submittedName>
        <fullName evidence="2">Uncharacterized protein</fullName>
    </submittedName>
</protein>
<evidence type="ECO:0000313" key="3">
    <source>
        <dbReference type="Proteomes" id="UP000325577"/>
    </source>
</evidence>
<evidence type="ECO:0000313" key="2">
    <source>
        <dbReference type="EMBL" id="KAA8518027.1"/>
    </source>
</evidence>
<gene>
    <name evidence="2" type="ORF">F0562_015492</name>
</gene>
<dbReference type="PANTHER" id="PTHR31170">
    <property type="entry name" value="BNAC04G53230D PROTEIN"/>
    <property type="match status" value="1"/>
</dbReference>
<keyword evidence="1" id="KW-1133">Transmembrane helix</keyword>
<organism evidence="2 3">
    <name type="scientific">Nyssa sinensis</name>
    <dbReference type="NCBI Taxonomy" id="561372"/>
    <lineage>
        <taxon>Eukaryota</taxon>
        <taxon>Viridiplantae</taxon>
        <taxon>Streptophyta</taxon>
        <taxon>Embryophyta</taxon>
        <taxon>Tracheophyta</taxon>
        <taxon>Spermatophyta</taxon>
        <taxon>Magnoliopsida</taxon>
        <taxon>eudicotyledons</taxon>
        <taxon>Gunneridae</taxon>
        <taxon>Pentapetalae</taxon>
        <taxon>asterids</taxon>
        <taxon>Cornales</taxon>
        <taxon>Nyssaceae</taxon>
        <taxon>Nyssa</taxon>
    </lineage>
</organism>
<accession>A0A5J4ZL86</accession>
<keyword evidence="1" id="KW-0472">Membrane</keyword>
<dbReference type="PANTHER" id="PTHR31170:SF25">
    <property type="entry name" value="BNAA09G04570D PROTEIN"/>
    <property type="match status" value="1"/>
</dbReference>
<reference evidence="2 3" key="1">
    <citation type="submission" date="2019-09" db="EMBL/GenBank/DDBJ databases">
        <title>A chromosome-level genome assembly of the Chinese tupelo Nyssa sinensis.</title>
        <authorList>
            <person name="Yang X."/>
            <person name="Kang M."/>
            <person name="Yang Y."/>
            <person name="Xiong H."/>
            <person name="Wang M."/>
            <person name="Zhang Z."/>
            <person name="Wang Z."/>
            <person name="Wu H."/>
            <person name="Ma T."/>
            <person name="Liu J."/>
            <person name="Xi Z."/>
        </authorList>
    </citation>
    <scope>NUCLEOTIDE SEQUENCE [LARGE SCALE GENOMIC DNA]</scope>
    <source>
        <strain evidence="2">J267</strain>
        <tissue evidence="2">Leaf</tissue>
    </source>
</reference>